<reference evidence="2 3" key="1">
    <citation type="journal article" date="2009" name="Stand. Genomic Sci.">
        <title>Complete genome sequence of Pedobacter heparinus type strain (HIM 762-3).</title>
        <authorList>
            <person name="Han C."/>
            <person name="Spring S."/>
            <person name="Lapidus A."/>
            <person name="Del Rio T.G."/>
            <person name="Tice H."/>
            <person name="Copeland A."/>
            <person name="Cheng J.F."/>
            <person name="Lucas S."/>
            <person name="Chen F."/>
            <person name="Nolan M."/>
            <person name="Bruce D."/>
            <person name="Goodwin L."/>
            <person name="Pitluck S."/>
            <person name="Ivanova N."/>
            <person name="Mavromatis K."/>
            <person name="Mikhailova N."/>
            <person name="Pati A."/>
            <person name="Chen A."/>
            <person name="Palaniappan K."/>
            <person name="Land M."/>
            <person name="Hauser L."/>
            <person name="Chang Y.J."/>
            <person name="Jeffries C.C."/>
            <person name="Saunders E."/>
            <person name="Chertkov O."/>
            <person name="Brettin T."/>
            <person name="Goker M."/>
            <person name="Rohde M."/>
            <person name="Bristow J."/>
            <person name="Eisen J.A."/>
            <person name="Markowitz V."/>
            <person name="Hugenholtz P."/>
            <person name="Kyrpides N.C."/>
            <person name="Klenk H.P."/>
            <person name="Detter J.C."/>
        </authorList>
    </citation>
    <scope>NUCLEOTIDE SEQUENCE [LARGE SCALE GENOMIC DNA]</scope>
    <source>
        <strain evidence="3">ATCC 13125 / DSM 2366 / CIP 104194 / JCM 7457 / NBRC 12017 / NCIMB 9290 / NRRL B-14731 / HIM 762-3</strain>
    </source>
</reference>
<name>C6Y049_PEDHD</name>
<dbReference type="InterPro" id="IPR008979">
    <property type="entry name" value="Galactose-bd-like_sf"/>
</dbReference>
<dbReference type="STRING" id="485917.Phep_2557"/>
<dbReference type="RefSeq" id="WP_015808373.1">
    <property type="nucleotide sequence ID" value="NC_013061.1"/>
</dbReference>
<gene>
    <name evidence="2" type="ordered locus">Phep_2557</name>
</gene>
<dbReference type="HOGENOM" id="CLU_062421_0_0_10"/>
<dbReference type="EMBL" id="CP001681">
    <property type="protein sequence ID" value="ACU04761.1"/>
    <property type="molecule type" value="Genomic_DNA"/>
</dbReference>
<dbReference type="SUPFAM" id="SSF49785">
    <property type="entry name" value="Galactose-binding domain-like"/>
    <property type="match status" value="1"/>
</dbReference>
<proteinExistence type="predicted"/>
<dbReference type="KEGG" id="phe:Phep_2557"/>
<dbReference type="SUPFAM" id="SSF49265">
    <property type="entry name" value="Fibronectin type III"/>
    <property type="match status" value="1"/>
</dbReference>
<feature type="domain" description="F5/8 type C" evidence="1">
    <location>
        <begin position="222"/>
        <end position="374"/>
    </location>
</feature>
<organism evidence="2 3">
    <name type="scientific">Pedobacter heparinus (strain ATCC 13125 / DSM 2366 / CIP 104194 / JCM 7457 / NBRC 12017 / NCIMB 9290 / NRRL B-14731 / HIM 762-3)</name>
    <dbReference type="NCBI Taxonomy" id="485917"/>
    <lineage>
        <taxon>Bacteria</taxon>
        <taxon>Pseudomonadati</taxon>
        <taxon>Bacteroidota</taxon>
        <taxon>Sphingobacteriia</taxon>
        <taxon>Sphingobacteriales</taxon>
        <taxon>Sphingobacteriaceae</taxon>
        <taxon>Pedobacter</taxon>
    </lineage>
</organism>
<dbReference type="InterPro" id="IPR036116">
    <property type="entry name" value="FN3_sf"/>
</dbReference>
<accession>C6Y049</accession>
<dbReference type="InterPro" id="IPR000421">
    <property type="entry name" value="FA58C"/>
</dbReference>
<dbReference type="Pfam" id="PF16389">
    <property type="entry name" value="DUF4998"/>
    <property type="match status" value="1"/>
</dbReference>
<dbReference type="Pfam" id="PF00754">
    <property type="entry name" value="F5_F8_type_C"/>
    <property type="match status" value="1"/>
</dbReference>
<dbReference type="OrthoDB" id="1043438at2"/>
<dbReference type="Proteomes" id="UP000000852">
    <property type="component" value="Chromosome"/>
</dbReference>
<dbReference type="PROSITE" id="PS50022">
    <property type="entry name" value="FA58C_3"/>
    <property type="match status" value="1"/>
</dbReference>
<sequence length="375" mass="41539">MKKIYRYTVMLALAVCVLGSCKKMDEVYKDFIVPGGLTYAGRVTSPVIQSGRQRIKISWLRGADPNVNLARIFWNNYKDSVNVPIPATGDTISVIIGNLEEKPYTFVARTYDNKGNKSVPVELLAESFGDKYQSFLVTRPVVQSENSGTVLTINWSNANKSGGAYVTEVEYTNTANVTAVKRFSVDELSSVISDYKPGTTYRYRTEYRPGASIDPFYTGYTTQIVAFKIPKAGLVVTADSFAATSQLANGGGPPGYAFDDDLNTFWHTHHTPAPVPTFPHWLMVDLKKNYNITRVELVCRAGATGVTNSFTIFTLQGSLNGTTWTDYESYTLVQKDQAQSFALKSIPKMRYFRIYATAGGAVHTSLAEFTVFGYE</sequence>
<protein>
    <submittedName>
        <fullName evidence="2">Coagulation factor 5/8 type domain protein</fullName>
    </submittedName>
</protein>
<keyword evidence="3" id="KW-1185">Reference proteome</keyword>
<dbReference type="PROSITE" id="PS51257">
    <property type="entry name" value="PROKAR_LIPOPROTEIN"/>
    <property type="match status" value="1"/>
</dbReference>
<dbReference type="Gene3D" id="2.60.120.260">
    <property type="entry name" value="Galactose-binding domain-like"/>
    <property type="match status" value="1"/>
</dbReference>
<dbReference type="eggNOG" id="COG3250">
    <property type="taxonomic scope" value="Bacteria"/>
</dbReference>
<evidence type="ECO:0000259" key="1">
    <source>
        <dbReference type="PROSITE" id="PS50022"/>
    </source>
</evidence>
<evidence type="ECO:0000313" key="2">
    <source>
        <dbReference type="EMBL" id="ACU04761.1"/>
    </source>
</evidence>
<evidence type="ECO:0000313" key="3">
    <source>
        <dbReference type="Proteomes" id="UP000000852"/>
    </source>
</evidence>
<dbReference type="AlphaFoldDB" id="C6Y049"/>